<evidence type="ECO:0000256" key="2">
    <source>
        <dbReference type="ARBA" id="ARBA00008921"/>
    </source>
</evidence>
<dbReference type="FunFam" id="2.60.40.10:FF:000414">
    <property type="entry name" value="Interleukin-6 receptor subunit beta"/>
    <property type="match status" value="1"/>
</dbReference>
<reference evidence="14" key="3">
    <citation type="submission" date="2025-09" db="UniProtKB">
        <authorList>
            <consortium name="Ensembl"/>
        </authorList>
    </citation>
    <scope>IDENTIFICATION</scope>
</reference>
<reference evidence="14 15" key="1">
    <citation type="submission" date="2009-12" db="EMBL/GenBank/DDBJ databases">
        <title>The Genome Sequence of Anolis carolinensis (Green Anole Lizard).</title>
        <authorList>
            <consortium name="The Genome Sequencing Platform"/>
            <person name="Di Palma F."/>
            <person name="Alfoldi J."/>
            <person name="Heiman D."/>
            <person name="Young S."/>
            <person name="Grabherr M."/>
            <person name="Johnson J."/>
            <person name="Lander E.S."/>
            <person name="Lindblad-Toh K."/>
        </authorList>
    </citation>
    <scope>NUCLEOTIDE SEQUENCE [LARGE SCALE GENOMIC DNA]</scope>
    <source>
        <strain evidence="14 15">JBL SC #1</strain>
    </source>
</reference>
<sequence length="736" mass="83966">MILNKMLHALLWFSIVMWMSSLAAIPRLPLCTMNPIQPKPEHLTCIFYYSDISSNYTLTCNWTAREEAHTGTTYTLTRKSKSGQIKGHCTSRNGSCSIYDVPYAVPICLELKAENQKEEVKPVHFNTKEILKPDPPEISKVEPIAGKKQMLRVSWKRPHSTPKHAKLKCQIHYTATTKNHTDYANVNESEEYNLTNLWDFTTYIVVIRCTLVVSRVWSEWSAKKTGTTEEQAPLTVNLWRIIKSDQFTNNRIVHLLWKECKEFPCSGIVNGYRVKYFVESKASPNHTKNISDNNVTLNLTKEAHVISVTAFNEAGESPEATLRIPSFHEETDPEWIVSLKASVLEEQMFLEWETSDLEIQNYIIEWYYEPDSIKRSWQKVTNITKWTSPKGAFIRFKYYYVSVYPLYKGEIKSPRSTRAYFHEGIPEEGPSAEEVENIGKNEAIIKWKEIPEAKRNGLIMNYTVFYKAEDGTEFGETVNSSVLQYRIKSLQANTKYTAHVMANTSAGGKNGTATTFITSQLSVLYIVLTHVIVGIFMLCLLIIGILVARKRHALKNALWPKIPHPHITMIFNMDQQPIPLRSSPSVDETYPAILEIQPCFKDHNKLELPNSEDCLKGTDGIAEVVADSKGILWNREHEALPSTSYVEHDCKSPTMKGISICYENKEAQEQSDSKEETKINPYLKNSVFTRKFVVSENLDQNTKAANIQPVSMTSGLPNSNGQQYVALETFQLFPTH</sequence>
<dbReference type="AlphaFoldDB" id="G1KQG8"/>
<dbReference type="HOGENOM" id="CLU_017990_2_0_1"/>
<dbReference type="InterPro" id="IPR003961">
    <property type="entry name" value="FN3_dom"/>
</dbReference>
<evidence type="ECO:0000256" key="5">
    <source>
        <dbReference type="ARBA" id="ARBA00022729"/>
    </source>
</evidence>
<evidence type="ECO:0000259" key="13">
    <source>
        <dbReference type="PROSITE" id="PS50853"/>
    </source>
</evidence>
<dbReference type="KEGG" id="acs:103277579"/>
<keyword evidence="6" id="KW-0677">Repeat</keyword>
<dbReference type="GO" id="GO:0007259">
    <property type="term" value="P:cell surface receptor signaling pathway via JAK-STAT"/>
    <property type="evidence" value="ECO:0007669"/>
    <property type="project" value="Ensembl"/>
</dbReference>
<dbReference type="InterPro" id="IPR013783">
    <property type="entry name" value="Ig-like_fold"/>
</dbReference>
<dbReference type="InterPro" id="IPR036116">
    <property type="entry name" value="FN3_sf"/>
</dbReference>
<dbReference type="CTD" id="133396"/>
<evidence type="ECO:0000256" key="7">
    <source>
        <dbReference type="ARBA" id="ARBA00022989"/>
    </source>
</evidence>
<feature type="transmembrane region" description="Helical" evidence="11">
    <location>
        <begin position="523"/>
        <end position="548"/>
    </location>
</feature>
<dbReference type="RefSeq" id="XP_016846353.1">
    <property type="nucleotide sequence ID" value="XM_016990864.2"/>
</dbReference>
<accession>G1KQG8</accession>
<dbReference type="GeneTree" id="ENSGT00940000155603"/>
<dbReference type="Ensembl" id="ENSACAT00000014962.4">
    <property type="protein sequence ID" value="ENSACAP00000014665.3"/>
    <property type="gene ID" value="ENSACAG00000014938.4"/>
</dbReference>
<evidence type="ECO:0000256" key="11">
    <source>
        <dbReference type="SAM" id="Phobius"/>
    </source>
</evidence>
<comment type="subcellular location">
    <subcellularLocation>
        <location evidence="1">Cell membrane</location>
        <topology evidence="1">Single-pass type I membrane protein</topology>
    </subcellularLocation>
</comment>
<keyword evidence="9" id="KW-0675">Receptor</keyword>
<dbReference type="GO" id="GO:0008284">
    <property type="term" value="P:positive regulation of cell population proliferation"/>
    <property type="evidence" value="ECO:0000318"/>
    <property type="project" value="GO_Central"/>
</dbReference>
<evidence type="ECO:0000256" key="8">
    <source>
        <dbReference type="ARBA" id="ARBA00023136"/>
    </source>
</evidence>
<comment type="similarity">
    <text evidence="2">Belongs to the type I cytokine receptor family. Type 2 subfamily.</text>
</comment>
<evidence type="ECO:0000256" key="1">
    <source>
        <dbReference type="ARBA" id="ARBA00004251"/>
    </source>
</evidence>
<evidence type="ECO:0000256" key="4">
    <source>
        <dbReference type="ARBA" id="ARBA00022692"/>
    </source>
</evidence>
<dbReference type="STRING" id="28377.ENSACAP00000014665"/>
<keyword evidence="15" id="KW-1185">Reference proteome</keyword>
<dbReference type="PANTHER" id="PTHR48423:SF1">
    <property type="entry name" value="INTERLEUKIN-27 RECEPTOR SUBUNIT ALPHA"/>
    <property type="match status" value="1"/>
</dbReference>
<protein>
    <submittedName>
        <fullName evidence="14">Interleukin 31 receptor A</fullName>
    </submittedName>
</protein>
<dbReference type="GeneID" id="103277579"/>
<dbReference type="GO" id="GO:0009897">
    <property type="term" value="C:external side of plasma membrane"/>
    <property type="evidence" value="ECO:0000318"/>
    <property type="project" value="GO_Central"/>
</dbReference>
<dbReference type="PROSITE" id="PS50853">
    <property type="entry name" value="FN3"/>
    <property type="match status" value="2"/>
</dbReference>
<dbReference type="GO" id="GO:0098542">
    <property type="term" value="P:defense response to other organism"/>
    <property type="evidence" value="ECO:0007669"/>
    <property type="project" value="Ensembl"/>
</dbReference>
<proteinExistence type="inferred from homology"/>
<dbReference type="InParanoid" id="G1KQG8"/>
<keyword evidence="3" id="KW-1003">Cell membrane</keyword>
<feature type="chain" id="PRO_5003413957" evidence="12">
    <location>
        <begin position="24"/>
        <end position="736"/>
    </location>
</feature>
<dbReference type="GO" id="GO:0043235">
    <property type="term" value="C:receptor complex"/>
    <property type="evidence" value="ECO:0000318"/>
    <property type="project" value="GO_Central"/>
</dbReference>
<keyword evidence="7 11" id="KW-1133">Transmembrane helix</keyword>
<dbReference type="GO" id="GO:0002067">
    <property type="term" value="P:glandular epithelial cell differentiation"/>
    <property type="evidence" value="ECO:0007669"/>
    <property type="project" value="Ensembl"/>
</dbReference>
<dbReference type="GO" id="GO:0030224">
    <property type="term" value="P:monocyte differentiation"/>
    <property type="evidence" value="ECO:0007669"/>
    <property type="project" value="Ensembl"/>
</dbReference>
<dbReference type="SMART" id="SM00060">
    <property type="entry name" value="FN3"/>
    <property type="match status" value="3"/>
</dbReference>
<dbReference type="GO" id="GO:0004896">
    <property type="term" value="F:cytokine receptor activity"/>
    <property type="evidence" value="ECO:0000318"/>
    <property type="project" value="GO_Central"/>
</dbReference>
<feature type="signal peptide" evidence="12">
    <location>
        <begin position="1"/>
        <end position="23"/>
    </location>
</feature>
<dbReference type="InterPro" id="IPR052672">
    <property type="entry name" value="Type1_Cytokine_Rcpt_Type2"/>
</dbReference>
<gene>
    <name evidence="14" type="primary">IL31RA</name>
</gene>
<evidence type="ECO:0000256" key="3">
    <source>
        <dbReference type="ARBA" id="ARBA00022475"/>
    </source>
</evidence>
<dbReference type="SUPFAM" id="SSF49265">
    <property type="entry name" value="Fibronectin type III"/>
    <property type="match status" value="3"/>
</dbReference>
<dbReference type="eggNOG" id="ENOG502QVZY">
    <property type="taxonomic scope" value="Eukaryota"/>
</dbReference>
<feature type="domain" description="Fibronectin type-III" evidence="13">
    <location>
        <begin position="135"/>
        <end position="231"/>
    </location>
</feature>
<dbReference type="GO" id="GO:0019221">
    <property type="term" value="P:cytokine-mediated signaling pathway"/>
    <property type="evidence" value="ECO:0000318"/>
    <property type="project" value="GO_Central"/>
</dbReference>
<name>G1KQG8_ANOCA</name>
<keyword evidence="8 11" id="KW-0472">Membrane</keyword>
<evidence type="ECO:0000256" key="9">
    <source>
        <dbReference type="ARBA" id="ARBA00023170"/>
    </source>
</evidence>
<dbReference type="OrthoDB" id="9828391at2759"/>
<dbReference type="FunFam" id="2.60.40.10:FF:000913">
    <property type="entry name" value="Interleukin 31 receptor A"/>
    <property type="match status" value="1"/>
</dbReference>
<dbReference type="Pfam" id="PF00041">
    <property type="entry name" value="fn3"/>
    <property type="match status" value="1"/>
</dbReference>
<evidence type="ECO:0000313" key="14">
    <source>
        <dbReference type="Ensembl" id="ENSACAP00000014665.3"/>
    </source>
</evidence>
<dbReference type="FunFam" id="2.60.40.10:FF:000908">
    <property type="entry name" value="Interleukin 31 receptor A"/>
    <property type="match status" value="1"/>
</dbReference>
<dbReference type="GO" id="GO:0002438">
    <property type="term" value="P:acute inflammatory response to antigenic stimulus"/>
    <property type="evidence" value="ECO:0007669"/>
    <property type="project" value="Ensembl"/>
</dbReference>
<dbReference type="PANTHER" id="PTHR48423">
    <property type="entry name" value="INTERLEUKIN-27 RECEPTOR SUBUNIT ALPHA"/>
    <property type="match status" value="1"/>
</dbReference>
<organism evidence="14 15">
    <name type="scientific">Anolis carolinensis</name>
    <name type="common">Green anole</name>
    <name type="synonym">American chameleon</name>
    <dbReference type="NCBI Taxonomy" id="28377"/>
    <lineage>
        <taxon>Eukaryota</taxon>
        <taxon>Metazoa</taxon>
        <taxon>Chordata</taxon>
        <taxon>Craniata</taxon>
        <taxon>Vertebrata</taxon>
        <taxon>Euteleostomi</taxon>
        <taxon>Lepidosauria</taxon>
        <taxon>Squamata</taxon>
        <taxon>Bifurcata</taxon>
        <taxon>Unidentata</taxon>
        <taxon>Episquamata</taxon>
        <taxon>Toxicofera</taxon>
        <taxon>Iguania</taxon>
        <taxon>Dactyloidae</taxon>
        <taxon>Anolis</taxon>
    </lineage>
</organism>
<dbReference type="CDD" id="cd00063">
    <property type="entry name" value="FN3"/>
    <property type="match status" value="2"/>
</dbReference>
<keyword evidence="4 11" id="KW-0812">Transmembrane</keyword>
<evidence type="ECO:0000256" key="12">
    <source>
        <dbReference type="SAM" id="SignalP"/>
    </source>
</evidence>
<dbReference type="Gene3D" id="2.60.40.10">
    <property type="entry name" value="Immunoglobulins"/>
    <property type="match status" value="5"/>
</dbReference>
<feature type="domain" description="Fibronectin type-III" evidence="13">
    <location>
        <begin position="429"/>
        <end position="521"/>
    </location>
</feature>
<keyword evidence="10" id="KW-0325">Glycoprotein</keyword>
<keyword evidence="5 12" id="KW-0732">Signal</keyword>
<dbReference type="GO" id="GO:0019955">
    <property type="term" value="F:cytokine binding"/>
    <property type="evidence" value="ECO:0000318"/>
    <property type="project" value="GO_Central"/>
</dbReference>
<reference evidence="14" key="2">
    <citation type="submission" date="2025-08" db="UniProtKB">
        <authorList>
            <consortium name="Ensembl"/>
        </authorList>
    </citation>
    <scope>IDENTIFICATION</scope>
</reference>
<evidence type="ECO:0000256" key="10">
    <source>
        <dbReference type="ARBA" id="ARBA00023180"/>
    </source>
</evidence>
<dbReference type="Bgee" id="ENSACAG00000014938">
    <property type="expression patterns" value="Expressed in liver and 12 other cell types or tissues"/>
</dbReference>
<dbReference type="Proteomes" id="UP000001646">
    <property type="component" value="Chromosome 2"/>
</dbReference>
<evidence type="ECO:0000313" key="15">
    <source>
        <dbReference type="Proteomes" id="UP000001646"/>
    </source>
</evidence>
<evidence type="ECO:0000256" key="6">
    <source>
        <dbReference type="ARBA" id="ARBA00022737"/>
    </source>
</evidence>